<comment type="caution">
    <text evidence="7">The sequence shown here is derived from an EMBL/GenBank/DDBJ whole genome shotgun (WGS) entry which is preliminary data.</text>
</comment>
<dbReference type="NCBIfam" id="TIGR00174">
    <property type="entry name" value="miaA"/>
    <property type="match status" value="1"/>
</dbReference>
<keyword evidence="3" id="KW-0203">Cytokinin biosynthesis</keyword>
<dbReference type="GO" id="GO:0005739">
    <property type="term" value="C:mitochondrion"/>
    <property type="evidence" value="ECO:0007669"/>
    <property type="project" value="TreeGrafter"/>
</dbReference>
<evidence type="ECO:0000256" key="4">
    <source>
        <dbReference type="ARBA" id="ARBA00022741"/>
    </source>
</evidence>
<dbReference type="EMBL" id="MVGT01003660">
    <property type="protein sequence ID" value="OVA03620.1"/>
    <property type="molecule type" value="Genomic_DNA"/>
</dbReference>
<evidence type="ECO:0000256" key="1">
    <source>
        <dbReference type="ARBA" id="ARBA00005842"/>
    </source>
</evidence>
<accession>A0A200PZH4</accession>
<evidence type="ECO:0000313" key="7">
    <source>
        <dbReference type="EMBL" id="OVA03620.1"/>
    </source>
</evidence>
<dbReference type="Gene3D" id="1.10.20.140">
    <property type="match status" value="1"/>
</dbReference>
<gene>
    <name evidence="7" type="ORF">BVC80_1651g131</name>
</gene>
<dbReference type="PANTHER" id="PTHR11088:SF82">
    <property type="entry name" value="TRNA DIMETHYLALLYLTRANSFERASE 2"/>
    <property type="match status" value="1"/>
</dbReference>
<dbReference type="Pfam" id="PF01715">
    <property type="entry name" value="IPPT"/>
    <property type="match status" value="1"/>
</dbReference>
<dbReference type="GO" id="GO:0006400">
    <property type="term" value="P:tRNA modification"/>
    <property type="evidence" value="ECO:0007669"/>
    <property type="project" value="TreeGrafter"/>
</dbReference>
<keyword evidence="8" id="KW-1185">Reference proteome</keyword>
<dbReference type="AlphaFoldDB" id="A0A200PZH4"/>
<comment type="similarity">
    <text evidence="1 6">Belongs to the IPP transferase family.</text>
</comment>
<evidence type="ECO:0000313" key="8">
    <source>
        <dbReference type="Proteomes" id="UP000195402"/>
    </source>
</evidence>
<keyword evidence="4 6" id="KW-0547">Nucleotide-binding</keyword>
<dbReference type="GO" id="GO:0005524">
    <property type="term" value="F:ATP binding"/>
    <property type="evidence" value="ECO:0007669"/>
    <property type="project" value="UniProtKB-KW"/>
</dbReference>
<protein>
    <submittedName>
        <fullName evidence="7">tRNA isopentenyltransferase</fullName>
    </submittedName>
</protein>
<evidence type="ECO:0000256" key="6">
    <source>
        <dbReference type="RuleBase" id="RU003785"/>
    </source>
</evidence>
<reference evidence="7 8" key="1">
    <citation type="journal article" date="2017" name="Mol. Plant">
        <title>The Genome of Medicinal Plant Macleaya cordata Provides New Insights into Benzylisoquinoline Alkaloids Metabolism.</title>
        <authorList>
            <person name="Liu X."/>
            <person name="Liu Y."/>
            <person name="Huang P."/>
            <person name="Ma Y."/>
            <person name="Qing Z."/>
            <person name="Tang Q."/>
            <person name="Cao H."/>
            <person name="Cheng P."/>
            <person name="Zheng Y."/>
            <person name="Yuan Z."/>
            <person name="Zhou Y."/>
            <person name="Liu J."/>
            <person name="Tang Z."/>
            <person name="Zhuo Y."/>
            <person name="Zhang Y."/>
            <person name="Yu L."/>
            <person name="Huang J."/>
            <person name="Yang P."/>
            <person name="Peng Q."/>
            <person name="Zhang J."/>
            <person name="Jiang W."/>
            <person name="Zhang Z."/>
            <person name="Lin K."/>
            <person name="Ro D.K."/>
            <person name="Chen X."/>
            <person name="Xiong X."/>
            <person name="Shang Y."/>
            <person name="Huang S."/>
            <person name="Zeng J."/>
        </authorList>
    </citation>
    <scope>NUCLEOTIDE SEQUENCE [LARGE SCALE GENOMIC DNA]</scope>
    <source>
        <strain evidence="8">cv. BLH2017</strain>
        <tissue evidence="7">Root</tissue>
    </source>
</reference>
<dbReference type="InterPro" id="IPR018022">
    <property type="entry name" value="IPT"/>
</dbReference>
<dbReference type="FunFam" id="3.30.160.60:FF:002405">
    <property type="entry name" value="tRNA dimethylallyltransferase"/>
    <property type="match status" value="1"/>
</dbReference>
<dbReference type="Gene3D" id="3.30.160.60">
    <property type="entry name" value="Classic Zinc Finger"/>
    <property type="match status" value="1"/>
</dbReference>
<dbReference type="OMA" id="WGLHLKS"/>
<keyword evidence="5 6" id="KW-0067">ATP-binding</keyword>
<dbReference type="InterPro" id="IPR039657">
    <property type="entry name" value="Dimethylallyltransferase"/>
</dbReference>
<keyword evidence="2 6" id="KW-0808">Transferase</keyword>
<dbReference type="SUPFAM" id="SSF52540">
    <property type="entry name" value="P-loop containing nucleoside triphosphate hydrolases"/>
    <property type="match status" value="1"/>
</dbReference>
<dbReference type="InParanoid" id="A0A200PZH4"/>
<dbReference type="HAMAP" id="MF_00185">
    <property type="entry name" value="IPP_trans"/>
    <property type="match status" value="1"/>
</dbReference>
<evidence type="ECO:0000256" key="3">
    <source>
        <dbReference type="ARBA" id="ARBA00022712"/>
    </source>
</evidence>
<dbReference type="GO" id="GO:0009691">
    <property type="term" value="P:cytokinin biosynthetic process"/>
    <property type="evidence" value="ECO:0007669"/>
    <property type="project" value="UniProtKB-KW"/>
</dbReference>
<dbReference type="GO" id="GO:0052381">
    <property type="term" value="F:tRNA dimethylallyltransferase activity"/>
    <property type="evidence" value="ECO:0007669"/>
    <property type="project" value="InterPro"/>
</dbReference>
<dbReference type="STRING" id="56857.A0A200PZH4"/>
<dbReference type="Gene3D" id="3.40.50.300">
    <property type="entry name" value="P-loop containing nucleotide triphosphate hydrolases"/>
    <property type="match status" value="1"/>
</dbReference>
<evidence type="ECO:0000256" key="2">
    <source>
        <dbReference type="ARBA" id="ARBA00022679"/>
    </source>
</evidence>
<organism evidence="7 8">
    <name type="scientific">Macleaya cordata</name>
    <name type="common">Five-seeded plume-poppy</name>
    <name type="synonym">Bocconia cordata</name>
    <dbReference type="NCBI Taxonomy" id="56857"/>
    <lineage>
        <taxon>Eukaryota</taxon>
        <taxon>Viridiplantae</taxon>
        <taxon>Streptophyta</taxon>
        <taxon>Embryophyta</taxon>
        <taxon>Tracheophyta</taxon>
        <taxon>Spermatophyta</taxon>
        <taxon>Magnoliopsida</taxon>
        <taxon>Ranunculales</taxon>
        <taxon>Papaveraceae</taxon>
        <taxon>Papaveroideae</taxon>
        <taxon>Macleaya</taxon>
    </lineage>
</organism>
<dbReference type="Proteomes" id="UP000195402">
    <property type="component" value="Unassembled WGS sequence"/>
</dbReference>
<dbReference type="InterPro" id="IPR027417">
    <property type="entry name" value="P-loop_NTPase"/>
</dbReference>
<evidence type="ECO:0000256" key="5">
    <source>
        <dbReference type="ARBA" id="ARBA00022840"/>
    </source>
</evidence>
<name>A0A200PZH4_MACCD</name>
<dbReference type="PANTHER" id="PTHR11088">
    <property type="entry name" value="TRNA DIMETHYLALLYLTRANSFERASE"/>
    <property type="match status" value="1"/>
</dbReference>
<dbReference type="FunCoup" id="A0A200PZH4">
    <property type="interactions" value="3462"/>
</dbReference>
<proteinExistence type="inferred from homology"/>
<dbReference type="OrthoDB" id="775260at2759"/>
<sequence>MENVESEEDVSHMNPIRNPSRMNPKLVIVMGATGAGKSRLAIDLASHFPVEIINADSMQVYNGLDILTNKVPLHEQKGVPHHLLGTVSPKVEFTSKDFRDSAIPIIDEILSRNHLPIIVGGTNYYIQALVSPFLLDELMEDMDESCVNSSLGEKQSDYKCESGSDGSTTSYNRLKELDPDAANRIHPNDYRKVNQYLSLYERSGVLPSKLFKGKASEKWGRVDNSRHDCCFICVDASLPVLDKYVEQRVDCMINAGLLSEVYDIYNVNADYTRGIRQAIGVREFEDFLKSYLSNAETSYHHIEDRNYESSRPVPTNMDGEMLKESMRAILDSDDCQHKVLLNEAIDKLKANTKRLVRRQKRRLNRLQTIFGWNLHYVDATEALLGDFDVSWPRHVVEPSVNIIKSFLWEDASSMPNSDNLNSMQIQSAVDLRDLWTQYVCEACGHRVLRGAHEWEQHKQGRGHRKRILHLKKKSQNLCFIQHQSSS</sequence>